<keyword evidence="4" id="KW-1185">Reference proteome</keyword>
<dbReference type="InParanoid" id="A0A0D2U7V9"/>
<organism evidence="3 4">
    <name type="scientific">Capsaspora owczarzaki (strain ATCC 30864)</name>
    <dbReference type="NCBI Taxonomy" id="595528"/>
    <lineage>
        <taxon>Eukaryota</taxon>
        <taxon>Filasterea</taxon>
        <taxon>Capsaspora</taxon>
    </lineage>
</organism>
<keyword evidence="2" id="KW-0812">Transmembrane</keyword>
<keyword evidence="2" id="KW-0472">Membrane</keyword>
<dbReference type="EMBL" id="KE346362">
    <property type="protein sequence ID" value="KJE91171.1"/>
    <property type="molecule type" value="Genomic_DNA"/>
</dbReference>
<reference evidence="4" key="1">
    <citation type="submission" date="2011-02" db="EMBL/GenBank/DDBJ databases">
        <title>The Genome Sequence of Capsaspora owczarzaki ATCC 30864.</title>
        <authorList>
            <person name="Russ C."/>
            <person name="Cuomo C."/>
            <person name="Burger G."/>
            <person name="Gray M.W."/>
            <person name="Holland P.W.H."/>
            <person name="King N."/>
            <person name="Lang F.B.F."/>
            <person name="Roger A.J."/>
            <person name="Ruiz-Trillo I."/>
            <person name="Young S.K."/>
            <person name="Zeng Q."/>
            <person name="Gargeya S."/>
            <person name="Alvarado L."/>
            <person name="Berlin A."/>
            <person name="Chapman S.B."/>
            <person name="Chen Z."/>
            <person name="Freedman E."/>
            <person name="Gellesch M."/>
            <person name="Goldberg J."/>
            <person name="Griggs A."/>
            <person name="Gujja S."/>
            <person name="Heilman E."/>
            <person name="Heiman D."/>
            <person name="Howarth C."/>
            <person name="Mehta T."/>
            <person name="Neiman D."/>
            <person name="Pearson M."/>
            <person name="Roberts A."/>
            <person name="Saif S."/>
            <person name="Shea T."/>
            <person name="Shenoy N."/>
            <person name="Sisk P."/>
            <person name="Stolte C."/>
            <person name="Sykes S."/>
            <person name="White J."/>
            <person name="Yandava C."/>
            <person name="Haas B."/>
            <person name="Nusbaum C."/>
            <person name="Birren B."/>
        </authorList>
    </citation>
    <scope>NUCLEOTIDE SEQUENCE</scope>
    <source>
        <strain evidence="4">ATCC 30864</strain>
    </source>
</reference>
<feature type="coiled-coil region" evidence="1">
    <location>
        <begin position="149"/>
        <end position="183"/>
    </location>
</feature>
<dbReference type="Proteomes" id="UP000008743">
    <property type="component" value="Unassembled WGS sequence"/>
</dbReference>
<dbReference type="AlphaFoldDB" id="A0A0D2U7V9"/>
<name>A0A0D2U7V9_CAPO3</name>
<keyword evidence="2" id="KW-1133">Transmembrane helix</keyword>
<protein>
    <submittedName>
        <fullName evidence="3">Uncharacterized protein</fullName>
    </submittedName>
</protein>
<evidence type="ECO:0000256" key="2">
    <source>
        <dbReference type="SAM" id="Phobius"/>
    </source>
</evidence>
<feature type="transmembrane region" description="Helical" evidence="2">
    <location>
        <begin position="201"/>
        <end position="223"/>
    </location>
</feature>
<evidence type="ECO:0000313" key="3">
    <source>
        <dbReference type="EMBL" id="KJE91171.1"/>
    </source>
</evidence>
<proteinExistence type="predicted"/>
<gene>
    <name evidence="3" type="ORF">CAOG_009536</name>
</gene>
<accession>A0A0D2U7V9</accession>
<sequence length="293" mass="31974">MVTAPRLPQAANGVAAFQLFCSPTSSSQSEAGMVMDAAATLKPGLVELQKQTADFVDRMHKLDFMPDTAVATLEEFQDGSTTDATVELLQVSVKCIAACSAILHPVGVSIESSVIQARSENAKLVEQHQTAVAQTQSEAANAFDWQSAAKLAQSSVAELTTRLQNKEQELSESMHRVMSMDEQLAESQVVLNAERQETVCFGFGFCFCLFLVCCCGCCCAAICERNLRTDSVWDRKNSDWSSSSSKCNAQPCTPENWKLPSCRTTCASLECTALLPNRWQQLRVHSRATSLRP</sequence>
<evidence type="ECO:0000256" key="1">
    <source>
        <dbReference type="SAM" id="Coils"/>
    </source>
</evidence>
<keyword evidence="1" id="KW-0175">Coiled coil</keyword>
<evidence type="ECO:0000313" key="4">
    <source>
        <dbReference type="Proteomes" id="UP000008743"/>
    </source>
</evidence>